<dbReference type="PANTHER" id="PTHR19848:SF8">
    <property type="entry name" value="F-BOX AND WD REPEAT DOMAIN CONTAINING 7"/>
    <property type="match status" value="1"/>
</dbReference>
<keyword evidence="5" id="KW-1185">Reference proteome</keyword>
<dbReference type="InterPro" id="IPR001680">
    <property type="entry name" value="WD40_rpt"/>
</dbReference>
<dbReference type="OrthoDB" id="5240432at2759"/>
<organism evidence="4 5">
    <name type="scientific">Zopfia rhizophila CBS 207.26</name>
    <dbReference type="NCBI Taxonomy" id="1314779"/>
    <lineage>
        <taxon>Eukaryota</taxon>
        <taxon>Fungi</taxon>
        <taxon>Dikarya</taxon>
        <taxon>Ascomycota</taxon>
        <taxon>Pezizomycotina</taxon>
        <taxon>Dothideomycetes</taxon>
        <taxon>Dothideomycetes incertae sedis</taxon>
        <taxon>Zopfiaceae</taxon>
        <taxon>Zopfia</taxon>
    </lineage>
</organism>
<dbReference type="PROSITE" id="PS50294">
    <property type="entry name" value="WD_REPEATS_REGION"/>
    <property type="match status" value="1"/>
</dbReference>
<name>A0A6A6F141_9PEZI</name>
<dbReference type="AlphaFoldDB" id="A0A6A6F141"/>
<dbReference type="Proteomes" id="UP000800200">
    <property type="component" value="Unassembled WGS sequence"/>
</dbReference>
<feature type="non-terminal residue" evidence="4">
    <location>
        <position position="1"/>
    </location>
</feature>
<dbReference type="Gene3D" id="2.130.10.10">
    <property type="entry name" value="YVTN repeat-like/Quinoprotein amine dehydrogenase"/>
    <property type="match status" value="1"/>
</dbReference>
<evidence type="ECO:0000313" key="5">
    <source>
        <dbReference type="Proteomes" id="UP000800200"/>
    </source>
</evidence>
<accession>A0A6A6F141</accession>
<dbReference type="Pfam" id="PF00400">
    <property type="entry name" value="WD40"/>
    <property type="match status" value="1"/>
</dbReference>
<dbReference type="InterPro" id="IPR036322">
    <property type="entry name" value="WD40_repeat_dom_sf"/>
</dbReference>
<keyword evidence="2" id="KW-0677">Repeat</keyword>
<dbReference type="PANTHER" id="PTHR19848">
    <property type="entry name" value="WD40 REPEAT PROTEIN"/>
    <property type="match status" value="1"/>
</dbReference>
<evidence type="ECO:0000256" key="1">
    <source>
        <dbReference type="ARBA" id="ARBA00022574"/>
    </source>
</evidence>
<evidence type="ECO:0000256" key="2">
    <source>
        <dbReference type="ARBA" id="ARBA00022737"/>
    </source>
</evidence>
<feature type="repeat" description="WD" evidence="3">
    <location>
        <begin position="14"/>
        <end position="55"/>
    </location>
</feature>
<keyword evidence="1 3" id="KW-0853">WD repeat</keyword>
<dbReference type="SMART" id="SM00320">
    <property type="entry name" value="WD40"/>
    <property type="match status" value="1"/>
</dbReference>
<protein>
    <submittedName>
        <fullName evidence="4">WD40 repeat-like protein</fullName>
    </submittedName>
</protein>
<dbReference type="SUPFAM" id="SSF50978">
    <property type="entry name" value="WD40 repeat-like"/>
    <property type="match status" value="1"/>
</dbReference>
<dbReference type="PROSITE" id="PS00678">
    <property type="entry name" value="WD_REPEATS_1"/>
    <property type="match status" value="1"/>
</dbReference>
<dbReference type="PROSITE" id="PS50082">
    <property type="entry name" value="WD_REPEATS_2"/>
    <property type="match status" value="1"/>
</dbReference>
<evidence type="ECO:0000256" key="3">
    <source>
        <dbReference type="PROSITE-ProRule" id="PRU00221"/>
    </source>
</evidence>
<dbReference type="EMBL" id="ML994610">
    <property type="protein sequence ID" value="KAF2195846.1"/>
    <property type="molecule type" value="Genomic_DNA"/>
</dbReference>
<evidence type="ECO:0000313" key="4">
    <source>
        <dbReference type="EMBL" id="KAF2195846.1"/>
    </source>
</evidence>
<dbReference type="InterPro" id="IPR019775">
    <property type="entry name" value="WD40_repeat_CS"/>
</dbReference>
<proteinExistence type="predicted"/>
<gene>
    <name evidence="4" type="ORF">K469DRAFT_758838</name>
</gene>
<sequence length="160" mass="17246">KLWDASSGECLQTLKGHNNSVCSVAFSHDSARLASASEDNTVKIWDASSGECLQTLSIGKALYGISFDITNSYLHTDIGTIDISAPSGSITLPTILEPYNPQYRGLALSPDSVWITYNSENLVWLPLEYRPSRSAVSGKTIGMGVGTGRVWMCKVELNAS</sequence>
<dbReference type="InterPro" id="IPR015943">
    <property type="entry name" value="WD40/YVTN_repeat-like_dom_sf"/>
</dbReference>
<reference evidence="4" key="1">
    <citation type="journal article" date="2020" name="Stud. Mycol.">
        <title>101 Dothideomycetes genomes: a test case for predicting lifestyles and emergence of pathogens.</title>
        <authorList>
            <person name="Haridas S."/>
            <person name="Albert R."/>
            <person name="Binder M."/>
            <person name="Bloem J."/>
            <person name="Labutti K."/>
            <person name="Salamov A."/>
            <person name="Andreopoulos B."/>
            <person name="Baker S."/>
            <person name="Barry K."/>
            <person name="Bills G."/>
            <person name="Bluhm B."/>
            <person name="Cannon C."/>
            <person name="Castanera R."/>
            <person name="Culley D."/>
            <person name="Daum C."/>
            <person name="Ezra D."/>
            <person name="Gonzalez J."/>
            <person name="Henrissat B."/>
            <person name="Kuo A."/>
            <person name="Liang C."/>
            <person name="Lipzen A."/>
            <person name="Lutzoni F."/>
            <person name="Magnuson J."/>
            <person name="Mondo S."/>
            <person name="Nolan M."/>
            <person name="Ohm R."/>
            <person name="Pangilinan J."/>
            <person name="Park H.-J."/>
            <person name="Ramirez L."/>
            <person name="Alfaro M."/>
            <person name="Sun H."/>
            <person name="Tritt A."/>
            <person name="Yoshinaga Y."/>
            <person name="Zwiers L.-H."/>
            <person name="Turgeon B."/>
            <person name="Goodwin S."/>
            <person name="Spatafora J."/>
            <person name="Crous P."/>
            <person name="Grigoriev I."/>
        </authorList>
    </citation>
    <scope>NUCLEOTIDE SEQUENCE</scope>
    <source>
        <strain evidence="4">CBS 207.26</strain>
    </source>
</reference>